<dbReference type="Pfam" id="PF00022">
    <property type="entry name" value="Actin"/>
    <property type="match status" value="2"/>
</dbReference>
<dbReference type="RefSeq" id="XP_033388486.1">
    <property type="nucleotide sequence ID" value="XM_033527287.1"/>
</dbReference>
<accession>A0A6A5Y530</accession>
<dbReference type="Gene3D" id="3.30.420.40">
    <property type="match status" value="2"/>
</dbReference>
<dbReference type="Gene3D" id="3.90.640.10">
    <property type="entry name" value="Actin, Chain A, domain 4"/>
    <property type="match status" value="1"/>
</dbReference>
<feature type="region of interest" description="Disordered" evidence="2">
    <location>
        <begin position="76"/>
        <end position="113"/>
    </location>
</feature>
<keyword evidence="4" id="KW-1185">Reference proteome</keyword>
<dbReference type="SUPFAM" id="SSF53067">
    <property type="entry name" value="Actin-like ATPase domain"/>
    <property type="match status" value="2"/>
</dbReference>
<organism evidence="3 4">
    <name type="scientific">Aaosphaeria arxii CBS 175.79</name>
    <dbReference type="NCBI Taxonomy" id="1450172"/>
    <lineage>
        <taxon>Eukaryota</taxon>
        <taxon>Fungi</taxon>
        <taxon>Dikarya</taxon>
        <taxon>Ascomycota</taxon>
        <taxon>Pezizomycotina</taxon>
        <taxon>Dothideomycetes</taxon>
        <taxon>Pleosporomycetidae</taxon>
        <taxon>Pleosporales</taxon>
        <taxon>Pleosporales incertae sedis</taxon>
        <taxon>Aaosphaeria</taxon>
    </lineage>
</organism>
<protein>
    <submittedName>
        <fullName evidence="3">Actin-like ATPase domain-containing protein</fullName>
    </submittedName>
</protein>
<dbReference type="EMBL" id="ML978067">
    <property type="protein sequence ID" value="KAF2020147.1"/>
    <property type="molecule type" value="Genomic_DNA"/>
</dbReference>
<dbReference type="Proteomes" id="UP000799778">
    <property type="component" value="Unassembled WGS sequence"/>
</dbReference>
<gene>
    <name evidence="3" type="ORF">BU24DRAFT_419722</name>
</gene>
<dbReference type="AlphaFoldDB" id="A0A6A5Y530"/>
<comment type="similarity">
    <text evidence="1">Belongs to the actin family.</text>
</comment>
<sequence length="571" mass="63511">MSERKVSGSLSRSARGATPRLQDLGTTPESPRTPPFLRSTSSYFGSPGAGSRGEEEYIVIEAGARFLRGGFPGESTPRCTLSFGPDDQRRAGDYRPWDPEYNQRRRKRKRGEEWGEDHELYRTDLSQVDMGLVEDKFERAMREAYNKYFLLDHKLDQKARRVMLALPPRMPQPLISMMLDVLFGNFQAPSITLMSSPVLSTVAAGLRSALIVDIGWAETTVTSVCEYREVLERRTIRAGKLLSEEMAKLLNAEIDDENESDAPKSDVSFEEADEVLTRVGWCKPRPKNRNTMYFPARTSPILEEFVDAVEAPEPSITIPFPRATPPTEVAVAFTKLSKPAERALFATHLALNELDEHELPVPHVIYRALLALPMDVRRICMSRIVITGGASKLPGLKSRILAELDAMVQQRGWDPVRSYGSAQGHHDAVLRQRRENIELRREEGEDKISESFNPDGTPAPVPAGLQDPEIDAIDKKLKHVSLRDGPPPTCYVGGEIRGVETLGPWVGASLATQLRIKGVVEIDRERFLKDGLSGATREKEVSVTQRQSMGPGLIGAKGASERASWTLGVWA</sequence>
<dbReference type="InterPro" id="IPR004000">
    <property type="entry name" value="Actin"/>
</dbReference>
<dbReference type="OrthoDB" id="337660at2759"/>
<name>A0A6A5Y530_9PLEO</name>
<dbReference type="InterPro" id="IPR043129">
    <property type="entry name" value="ATPase_NBD"/>
</dbReference>
<evidence type="ECO:0000313" key="4">
    <source>
        <dbReference type="Proteomes" id="UP000799778"/>
    </source>
</evidence>
<evidence type="ECO:0000313" key="3">
    <source>
        <dbReference type="EMBL" id="KAF2020147.1"/>
    </source>
</evidence>
<dbReference type="PANTHER" id="PTHR11937">
    <property type="entry name" value="ACTIN"/>
    <property type="match status" value="1"/>
</dbReference>
<proteinExistence type="inferred from homology"/>
<dbReference type="GeneID" id="54284684"/>
<dbReference type="SMART" id="SM00268">
    <property type="entry name" value="ACTIN"/>
    <property type="match status" value="1"/>
</dbReference>
<feature type="compositionally biased region" description="Basic and acidic residues" evidence="2">
    <location>
        <begin position="86"/>
        <end position="103"/>
    </location>
</feature>
<reference evidence="3" key="1">
    <citation type="journal article" date="2020" name="Stud. Mycol.">
        <title>101 Dothideomycetes genomes: a test case for predicting lifestyles and emergence of pathogens.</title>
        <authorList>
            <person name="Haridas S."/>
            <person name="Albert R."/>
            <person name="Binder M."/>
            <person name="Bloem J."/>
            <person name="Labutti K."/>
            <person name="Salamov A."/>
            <person name="Andreopoulos B."/>
            <person name="Baker S."/>
            <person name="Barry K."/>
            <person name="Bills G."/>
            <person name="Bluhm B."/>
            <person name="Cannon C."/>
            <person name="Castanera R."/>
            <person name="Culley D."/>
            <person name="Daum C."/>
            <person name="Ezra D."/>
            <person name="Gonzalez J."/>
            <person name="Henrissat B."/>
            <person name="Kuo A."/>
            <person name="Liang C."/>
            <person name="Lipzen A."/>
            <person name="Lutzoni F."/>
            <person name="Magnuson J."/>
            <person name="Mondo S."/>
            <person name="Nolan M."/>
            <person name="Ohm R."/>
            <person name="Pangilinan J."/>
            <person name="Park H.-J."/>
            <person name="Ramirez L."/>
            <person name="Alfaro M."/>
            <person name="Sun H."/>
            <person name="Tritt A."/>
            <person name="Yoshinaga Y."/>
            <person name="Zwiers L.-H."/>
            <person name="Turgeon B."/>
            <person name="Goodwin S."/>
            <person name="Spatafora J."/>
            <person name="Crous P."/>
            <person name="Grigoriev I."/>
        </authorList>
    </citation>
    <scope>NUCLEOTIDE SEQUENCE</scope>
    <source>
        <strain evidence="3">CBS 175.79</strain>
    </source>
</reference>
<feature type="region of interest" description="Disordered" evidence="2">
    <location>
        <begin position="1"/>
        <end position="51"/>
    </location>
</feature>
<evidence type="ECO:0000256" key="1">
    <source>
        <dbReference type="RuleBase" id="RU000487"/>
    </source>
</evidence>
<evidence type="ECO:0000256" key="2">
    <source>
        <dbReference type="SAM" id="MobiDB-lite"/>
    </source>
</evidence>